<dbReference type="Proteomes" id="UP001589755">
    <property type="component" value="Unassembled WGS sequence"/>
</dbReference>
<dbReference type="Gene3D" id="3.40.640.10">
    <property type="entry name" value="Type I PLP-dependent aspartate aminotransferase-like (Major domain)"/>
    <property type="match status" value="1"/>
</dbReference>
<evidence type="ECO:0000313" key="7">
    <source>
        <dbReference type="EMBL" id="MFC0208427.1"/>
    </source>
</evidence>
<dbReference type="HAMAP" id="MF_01970">
    <property type="entry name" value="Kynureninase"/>
    <property type="match status" value="1"/>
</dbReference>
<dbReference type="Pfam" id="PF22580">
    <property type="entry name" value="KYNU_C"/>
    <property type="match status" value="1"/>
</dbReference>
<evidence type="ECO:0000313" key="8">
    <source>
        <dbReference type="Proteomes" id="UP001589755"/>
    </source>
</evidence>
<evidence type="ECO:0000256" key="3">
    <source>
        <dbReference type="ARBA" id="ARBA00022898"/>
    </source>
</evidence>
<feature type="binding site" evidence="4">
    <location>
        <begin position="127"/>
        <end position="130"/>
    </location>
    <ligand>
        <name>pyridoxal 5'-phosphate</name>
        <dbReference type="ChEBI" id="CHEBI:597326"/>
    </ligand>
</feature>
<proteinExistence type="inferred from homology"/>
<sequence>MARSTPAQVARLDREDPLAHKREAFDIPEGVIYLDGNSLGALPRGVASRLADVVSRQWGQSLIRGWNEHDWIDLPARVGDKIARLIGAERGSVVAADSTSINLFKVLAAALKMRPGRKVILSDSGNFPTDLYMAQGLAALLASGHELKVVPPEDVAAAIDETVAVTMITEVDYKTGRRHDMRALTKRAHEAGALAIWDLAHSAGAFPVDLAGAEADFAVGCGYKYLNGGPGAPAFLYVAPRHRDAVEPPLTGWMGHAAPFAFDLDYRPAEGVNRMRVGTPPVISLSALDAALDVFADVDMRALREKSVSLCELFIAEVEARCPDLALASPREAALRGSQVSFRCDFGYPLMQALIARGVIGDFRAPDIVRFGFAPLYLSYRDVFRAAEVLEEIILTRAWDREKFKKKAKVT</sequence>
<dbReference type="PIRSF" id="PIRSF038800">
    <property type="entry name" value="KYNU"/>
    <property type="match status" value="1"/>
</dbReference>
<comment type="cofactor">
    <cofactor evidence="4 6">
        <name>pyridoxal 5'-phosphate</name>
        <dbReference type="ChEBI" id="CHEBI:597326"/>
    </cofactor>
</comment>
<feature type="binding site" evidence="4">
    <location>
        <position position="99"/>
    </location>
    <ligand>
        <name>pyridoxal 5'-phosphate</name>
        <dbReference type="ChEBI" id="CHEBI:597326"/>
    </ligand>
</feature>
<evidence type="ECO:0000256" key="4">
    <source>
        <dbReference type="HAMAP-Rule" id="MF_01970"/>
    </source>
</evidence>
<feature type="binding site" evidence="4">
    <location>
        <position position="253"/>
    </location>
    <ligand>
        <name>pyridoxal 5'-phosphate</name>
        <dbReference type="ChEBI" id="CHEBI:597326"/>
    </ligand>
</feature>
<feature type="binding site" evidence="4">
    <location>
        <position position="201"/>
    </location>
    <ligand>
        <name>pyridoxal 5'-phosphate</name>
        <dbReference type="ChEBI" id="CHEBI:597326"/>
    </ligand>
</feature>
<dbReference type="InterPro" id="IPR015424">
    <property type="entry name" value="PyrdxlP-dep_Trfase"/>
</dbReference>
<comment type="function">
    <text evidence="4 6">Catalyzes the cleavage of L-kynurenine (L-Kyn) and L-3-hydroxykynurenine (L-3OHKyn) into anthranilic acid (AA) and 3-hydroxyanthranilic acid (3-OHAA), respectively.</text>
</comment>
<feature type="binding site" evidence="4">
    <location>
        <position position="223"/>
    </location>
    <ligand>
        <name>pyridoxal 5'-phosphate</name>
        <dbReference type="ChEBI" id="CHEBI:597326"/>
    </ligand>
</feature>
<comment type="subunit">
    <text evidence="4 6">Homodimer.</text>
</comment>
<feature type="binding site" evidence="4">
    <location>
        <position position="198"/>
    </location>
    <ligand>
        <name>pyridoxal 5'-phosphate</name>
        <dbReference type="ChEBI" id="CHEBI:597326"/>
    </ligand>
</feature>
<comment type="pathway">
    <text evidence="4 6">Amino-acid degradation; L-kynurenine degradation; L-alanine and anthranilate from L-kynurenine: step 1/1.</text>
</comment>
<dbReference type="PANTHER" id="PTHR14084:SF0">
    <property type="entry name" value="KYNURENINASE"/>
    <property type="match status" value="1"/>
</dbReference>
<dbReference type="RefSeq" id="WP_261521590.1">
    <property type="nucleotide sequence ID" value="NZ_JAODNW010000019.1"/>
</dbReference>
<evidence type="ECO:0000256" key="6">
    <source>
        <dbReference type="PIRNR" id="PIRNR038800"/>
    </source>
</evidence>
<dbReference type="NCBIfam" id="TIGR01814">
    <property type="entry name" value="kynureninase"/>
    <property type="match status" value="1"/>
</dbReference>
<keyword evidence="1 4" id="KW-0662">Pyridine nucleotide biosynthesis</keyword>
<feature type="modified residue" description="N6-(pyridoxal phosphate)lysine" evidence="4">
    <location>
        <position position="224"/>
    </location>
</feature>
<keyword evidence="3 4" id="KW-0663">Pyridoxal phosphate</keyword>
<feature type="binding site" evidence="4">
    <location>
        <position position="169"/>
    </location>
    <ligand>
        <name>pyridoxal 5'-phosphate</name>
        <dbReference type="ChEBI" id="CHEBI:597326"/>
    </ligand>
</feature>
<dbReference type="InterPro" id="IPR010111">
    <property type="entry name" value="Kynureninase"/>
</dbReference>
<comment type="similarity">
    <text evidence="4 6">Belongs to the kynureninase family.</text>
</comment>
<comment type="catalytic activity">
    <reaction evidence="6">
        <text>3-hydroxy-L-kynurenine + H2O = 3-hydroxyanthranilate + L-alanine + H(+)</text>
        <dbReference type="Rhea" id="RHEA:25143"/>
        <dbReference type="ChEBI" id="CHEBI:15377"/>
        <dbReference type="ChEBI" id="CHEBI:15378"/>
        <dbReference type="ChEBI" id="CHEBI:36559"/>
        <dbReference type="ChEBI" id="CHEBI:57972"/>
        <dbReference type="ChEBI" id="CHEBI:58125"/>
        <dbReference type="EC" id="3.7.1.3"/>
    </reaction>
</comment>
<evidence type="ECO:0000256" key="2">
    <source>
        <dbReference type="ARBA" id="ARBA00022801"/>
    </source>
</evidence>
<dbReference type="EC" id="3.7.1.3" evidence="4 5"/>
<comment type="caution">
    <text evidence="7">The sequence shown here is derived from an EMBL/GenBank/DDBJ whole genome shotgun (WGS) entry which is preliminary data.</text>
</comment>
<keyword evidence="2 4" id="KW-0378">Hydrolase</keyword>
<dbReference type="SUPFAM" id="SSF53383">
    <property type="entry name" value="PLP-dependent transferases"/>
    <property type="match status" value="1"/>
</dbReference>
<feature type="binding site" evidence="4">
    <location>
        <position position="279"/>
    </location>
    <ligand>
        <name>pyridoxal 5'-phosphate</name>
        <dbReference type="ChEBI" id="CHEBI:597326"/>
    </ligand>
</feature>
<dbReference type="EMBL" id="JBHLXD010000011">
    <property type="protein sequence ID" value="MFC0208427.1"/>
    <property type="molecule type" value="Genomic_DNA"/>
</dbReference>
<name>A0ABV6D736_9HYPH</name>
<feature type="binding site" evidence="4">
    <location>
        <position position="100"/>
    </location>
    <ligand>
        <name>pyridoxal 5'-phosphate</name>
        <dbReference type="ChEBI" id="CHEBI:597326"/>
    </ligand>
</feature>
<evidence type="ECO:0000256" key="5">
    <source>
        <dbReference type="NCBIfam" id="TIGR01814"/>
    </source>
</evidence>
<comment type="pathway">
    <text evidence="4 6">Cofactor biosynthesis; NAD(+) biosynthesis; quinolinate from L-kynurenine: step 2/3.</text>
</comment>
<keyword evidence="8" id="KW-1185">Reference proteome</keyword>
<dbReference type="PANTHER" id="PTHR14084">
    <property type="entry name" value="KYNURENINASE"/>
    <property type="match status" value="1"/>
</dbReference>
<dbReference type="InterPro" id="IPR015421">
    <property type="entry name" value="PyrdxlP-dep_Trfase_major"/>
</dbReference>
<dbReference type="GO" id="GO:0030429">
    <property type="term" value="F:kynureninase activity"/>
    <property type="evidence" value="ECO:0007669"/>
    <property type="project" value="UniProtKB-EC"/>
</dbReference>
<organism evidence="7 8">
    <name type="scientific">Chelativorans intermedius</name>
    <dbReference type="NCBI Taxonomy" id="515947"/>
    <lineage>
        <taxon>Bacteria</taxon>
        <taxon>Pseudomonadati</taxon>
        <taxon>Pseudomonadota</taxon>
        <taxon>Alphaproteobacteria</taxon>
        <taxon>Hyphomicrobiales</taxon>
        <taxon>Phyllobacteriaceae</taxon>
        <taxon>Chelativorans</taxon>
    </lineage>
</organism>
<reference evidence="7 8" key="1">
    <citation type="submission" date="2024-09" db="EMBL/GenBank/DDBJ databases">
        <authorList>
            <person name="Sun Q."/>
            <person name="Mori K."/>
        </authorList>
    </citation>
    <scope>NUCLEOTIDE SEQUENCE [LARGE SCALE GENOMIC DNA]</scope>
    <source>
        <strain evidence="7 8">CCM 8543</strain>
    </source>
</reference>
<gene>
    <name evidence="4 7" type="primary">kynU</name>
    <name evidence="7" type="ORF">ACFFJ2_08455</name>
</gene>
<dbReference type="Gene3D" id="3.90.1150.10">
    <property type="entry name" value="Aspartate Aminotransferase, domain 1"/>
    <property type="match status" value="1"/>
</dbReference>
<evidence type="ECO:0000256" key="1">
    <source>
        <dbReference type="ARBA" id="ARBA00022642"/>
    </source>
</evidence>
<comment type="catalytic activity">
    <reaction evidence="4 6">
        <text>L-kynurenine + H2O = anthranilate + L-alanine + H(+)</text>
        <dbReference type="Rhea" id="RHEA:16813"/>
        <dbReference type="ChEBI" id="CHEBI:15377"/>
        <dbReference type="ChEBI" id="CHEBI:15378"/>
        <dbReference type="ChEBI" id="CHEBI:16567"/>
        <dbReference type="ChEBI" id="CHEBI:57959"/>
        <dbReference type="ChEBI" id="CHEBI:57972"/>
        <dbReference type="EC" id="3.7.1.3"/>
    </reaction>
</comment>
<accession>A0ABV6D736</accession>
<dbReference type="InterPro" id="IPR015422">
    <property type="entry name" value="PyrdxlP-dep_Trfase_small"/>
</dbReference>
<protein>
    <recommendedName>
        <fullName evidence="4 5">Kynureninase</fullName>
        <ecNumber evidence="4 5">3.7.1.3</ecNumber>
    </recommendedName>
    <alternativeName>
        <fullName evidence="4">L-kynurenine hydrolase</fullName>
    </alternativeName>
</protein>